<feature type="binding site" evidence="3">
    <location>
        <position position="67"/>
    </location>
    <ligand>
        <name>a divalent metal cation</name>
        <dbReference type="ChEBI" id="CHEBI:60240"/>
    </ligand>
</feature>
<feature type="binding site" evidence="3">
    <location>
        <position position="150"/>
    </location>
    <ligand>
        <name>a divalent metal cation</name>
        <dbReference type="ChEBI" id="CHEBI:60240"/>
    </ligand>
</feature>
<evidence type="ECO:0000256" key="3">
    <source>
        <dbReference type="PIRSR" id="PIRSR607837-1"/>
    </source>
</evidence>
<feature type="binding site" evidence="3">
    <location>
        <position position="154"/>
    </location>
    <ligand>
        <name>a divalent metal cation</name>
        <dbReference type="ChEBI" id="CHEBI:60240"/>
    </ligand>
</feature>
<dbReference type="AlphaFoldDB" id="A0A4Y8SE34"/>
<feature type="signal peptide" evidence="4">
    <location>
        <begin position="1"/>
        <end position="20"/>
    </location>
</feature>
<keyword evidence="6" id="KW-1185">Reference proteome</keyword>
<dbReference type="InterPro" id="IPR007837">
    <property type="entry name" value="DinB"/>
</dbReference>
<comment type="caution">
    <text evidence="5">The sequence shown here is derived from an EMBL/GenBank/DDBJ whole genome shotgun (WGS) entry which is preliminary data.</text>
</comment>
<keyword evidence="4" id="KW-0732">Signal</keyword>
<accession>A0A4Y8SE34</accession>
<gene>
    <name evidence="5" type="ORF">E2R66_14790</name>
</gene>
<dbReference type="Proteomes" id="UP000297540">
    <property type="component" value="Unassembled WGS sequence"/>
</dbReference>
<sequence>MKKLSLLLTVIIFTCTAAIAQITREQTIVEWTRAKAYTKAYLDAMPADGFAFKATPETRTFAQQMLHLADANYFFLTTASGKDSPLGKDVSVEKTIAQTKEATTKAVLDSYDFAIATIKGMTDAQMTEEVTMRGTMKASRGLLLAKAFEHQTHHRGQTTIYIRLKGVTPPPEMLF</sequence>
<dbReference type="Gene3D" id="1.20.120.450">
    <property type="entry name" value="dinb family like domain"/>
    <property type="match status" value="1"/>
</dbReference>
<dbReference type="SUPFAM" id="SSF109854">
    <property type="entry name" value="DinB/YfiT-like putative metalloenzymes"/>
    <property type="match status" value="1"/>
</dbReference>
<evidence type="ECO:0000313" key="6">
    <source>
        <dbReference type="Proteomes" id="UP000297540"/>
    </source>
</evidence>
<dbReference type="Pfam" id="PF05163">
    <property type="entry name" value="DinB"/>
    <property type="match status" value="1"/>
</dbReference>
<dbReference type="GO" id="GO:0046872">
    <property type="term" value="F:metal ion binding"/>
    <property type="evidence" value="ECO:0007669"/>
    <property type="project" value="UniProtKB-KW"/>
</dbReference>
<organism evidence="5 6">
    <name type="scientific">Mucilaginibacter psychrotolerans</name>
    <dbReference type="NCBI Taxonomy" id="1524096"/>
    <lineage>
        <taxon>Bacteria</taxon>
        <taxon>Pseudomonadati</taxon>
        <taxon>Bacteroidota</taxon>
        <taxon>Sphingobacteriia</taxon>
        <taxon>Sphingobacteriales</taxon>
        <taxon>Sphingobacteriaceae</taxon>
        <taxon>Mucilaginibacter</taxon>
    </lineage>
</organism>
<proteinExistence type="inferred from homology"/>
<comment type="similarity">
    <text evidence="1">Belongs to the DinB family.</text>
</comment>
<dbReference type="RefSeq" id="WP_133232031.1">
    <property type="nucleotide sequence ID" value="NZ_SOZE01000014.1"/>
</dbReference>
<protein>
    <submittedName>
        <fullName evidence="5">Damage-inducible protein DinB</fullName>
    </submittedName>
</protein>
<feature type="chain" id="PRO_5021508539" evidence="4">
    <location>
        <begin position="21"/>
        <end position="175"/>
    </location>
</feature>
<dbReference type="EMBL" id="SOZE01000014">
    <property type="protein sequence ID" value="TFF36714.1"/>
    <property type="molecule type" value="Genomic_DNA"/>
</dbReference>
<dbReference type="InterPro" id="IPR034660">
    <property type="entry name" value="DinB/YfiT-like"/>
</dbReference>
<name>A0A4Y8SE34_9SPHI</name>
<evidence type="ECO:0000256" key="2">
    <source>
        <dbReference type="ARBA" id="ARBA00022723"/>
    </source>
</evidence>
<evidence type="ECO:0000256" key="1">
    <source>
        <dbReference type="ARBA" id="ARBA00008635"/>
    </source>
</evidence>
<evidence type="ECO:0000256" key="4">
    <source>
        <dbReference type="SAM" id="SignalP"/>
    </source>
</evidence>
<dbReference type="OrthoDB" id="119432at2"/>
<keyword evidence="2 3" id="KW-0479">Metal-binding</keyword>
<evidence type="ECO:0000313" key="5">
    <source>
        <dbReference type="EMBL" id="TFF36714.1"/>
    </source>
</evidence>
<reference evidence="5 6" key="1">
    <citation type="journal article" date="2017" name="Int. J. Syst. Evol. Microbiol.">
        <title>Mucilaginibacterpsychrotolerans sp. nov., isolated from peatlands.</title>
        <authorList>
            <person name="Deng Y."/>
            <person name="Shen L."/>
            <person name="Xu B."/>
            <person name="Liu Y."/>
            <person name="Gu Z."/>
            <person name="Liu H."/>
            <person name="Zhou Y."/>
        </authorList>
    </citation>
    <scope>NUCLEOTIDE SEQUENCE [LARGE SCALE GENOMIC DNA]</scope>
    <source>
        <strain evidence="5 6">NH7-4</strain>
    </source>
</reference>